<evidence type="ECO:0000313" key="2">
    <source>
        <dbReference type="EMBL" id="CAI9558321.1"/>
    </source>
</evidence>
<dbReference type="PANTHER" id="PTHR13333:SF5">
    <property type="entry name" value="M-AAA PROTEASE-INTERACTING PROTEIN 1, MITOCHONDRIAL"/>
    <property type="match status" value="1"/>
</dbReference>
<accession>A0ABN9CF75</accession>
<name>A0ABN9CF75_9NEOB</name>
<keyword evidence="3" id="KW-1185">Reference proteome</keyword>
<dbReference type="EMBL" id="CATNWA010009638">
    <property type="protein sequence ID" value="CAI9558321.1"/>
    <property type="molecule type" value="Genomic_DNA"/>
</dbReference>
<gene>
    <name evidence="2" type="ORF">SPARVUS_LOCUS4872062</name>
</gene>
<feature type="coiled-coil region" evidence="1">
    <location>
        <begin position="36"/>
        <end position="63"/>
    </location>
</feature>
<keyword evidence="1" id="KW-0175">Coiled coil</keyword>
<reference evidence="2" key="1">
    <citation type="submission" date="2023-05" db="EMBL/GenBank/DDBJ databases">
        <authorList>
            <person name="Stuckert A."/>
        </authorList>
    </citation>
    <scope>NUCLEOTIDE SEQUENCE</scope>
</reference>
<dbReference type="PANTHER" id="PTHR13333">
    <property type="entry name" value="M-AAA PROTEASE-INTERACTING PROTEIN 1, MITOCHONDRIAL"/>
    <property type="match status" value="1"/>
</dbReference>
<comment type="caution">
    <text evidence="2">The sequence shown here is derived from an EMBL/GenBank/DDBJ whole genome shotgun (WGS) entry which is preliminary data.</text>
</comment>
<feature type="non-terminal residue" evidence="2">
    <location>
        <position position="111"/>
    </location>
</feature>
<protein>
    <submittedName>
        <fullName evidence="2">Uncharacterized protein</fullName>
    </submittedName>
</protein>
<proteinExistence type="predicted"/>
<evidence type="ECO:0000313" key="3">
    <source>
        <dbReference type="Proteomes" id="UP001162483"/>
    </source>
</evidence>
<dbReference type="Proteomes" id="UP001162483">
    <property type="component" value="Unassembled WGS sequence"/>
</dbReference>
<evidence type="ECO:0000256" key="1">
    <source>
        <dbReference type="SAM" id="Coils"/>
    </source>
</evidence>
<sequence>MFVINIPNPFIWLRTRIHFFIIRTFLDQDFNLQEFNDGARQVLDELKEKCSGLSEKYKESLAVNSDEILYTFPEKIGLYYEKNGRKFVNILVCFWYSKNSKNLDLQDHETD</sequence>
<organism evidence="2 3">
    <name type="scientific">Staurois parvus</name>
    <dbReference type="NCBI Taxonomy" id="386267"/>
    <lineage>
        <taxon>Eukaryota</taxon>
        <taxon>Metazoa</taxon>
        <taxon>Chordata</taxon>
        <taxon>Craniata</taxon>
        <taxon>Vertebrata</taxon>
        <taxon>Euteleostomi</taxon>
        <taxon>Amphibia</taxon>
        <taxon>Batrachia</taxon>
        <taxon>Anura</taxon>
        <taxon>Neobatrachia</taxon>
        <taxon>Ranoidea</taxon>
        <taxon>Ranidae</taxon>
        <taxon>Staurois</taxon>
    </lineage>
</organism>